<sequence>MECHVSAKAGNFALDVNIQVPAHDGWLGIAGPSGAGKSTFLQALAGFNPSASVAGNWGDLSFSQARNVVLVSAQTPLFPALSVAQNISLVATHNQCEQEQQSVVSLCECETLLTKNTASLSGGELQRVKLARALLASPKLLLLDESFSAMDKALRQRILYRLKAYLGEQVRVILVSHDVDDILQTCENLAQINGGQCLAVGRPEALINAEADTDTLPLSCVIYAAVQAVDPAAGLMALSLGKQLIQVKLQPGVSPGTKAKVRLSAKEITLATADAEVVKTNRLACQIIQVETVNHRQYRVALSCGEQKLVALVSQEVFTRSDLKVGGPVYACFDE</sequence>
<protein>
    <recommendedName>
        <fullName evidence="4">ABC transporter domain-containing protein</fullName>
    </recommendedName>
</protein>
<dbReference type="SUPFAM" id="SSF52540">
    <property type="entry name" value="P-loop containing nucleoside triphosphate hydrolases"/>
    <property type="match status" value="1"/>
</dbReference>
<evidence type="ECO:0000256" key="1">
    <source>
        <dbReference type="ARBA" id="ARBA00022448"/>
    </source>
</evidence>
<evidence type="ECO:0000256" key="3">
    <source>
        <dbReference type="ARBA" id="ARBA00022840"/>
    </source>
</evidence>
<keyword evidence="2" id="KW-0547">Nucleotide-binding</keyword>
<keyword evidence="1" id="KW-0813">Transport</keyword>
<name>A0A1E8FG20_9ALTE</name>
<dbReference type="InterPro" id="IPR003439">
    <property type="entry name" value="ABC_transporter-like_ATP-bd"/>
</dbReference>
<dbReference type="PANTHER" id="PTHR42781">
    <property type="entry name" value="SPERMIDINE/PUTRESCINE IMPORT ATP-BINDING PROTEIN POTA"/>
    <property type="match status" value="1"/>
</dbReference>
<organism evidence="5 6">
    <name type="scientific">Alteromonas lipolytica</name>
    <dbReference type="NCBI Taxonomy" id="1856405"/>
    <lineage>
        <taxon>Bacteria</taxon>
        <taxon>Pseudomonadati</taxon>
        <taxon>Pseudomonadota</taxon>
        <taxon>Gammaproteobacteria</taxon>
        <taxon>Alteromonadales</taxon>
        <taxon>Alteromonadaceae</taxon>
        <taxon>Alteromonas/Salinimonas group</taxon>
        <taxon>Alteromonas</taxon>
    </lineage>
</organism>
<evidence type="ECO:0000256" key="2">
    <source>
        <dbReference type="ARBA" id="ARBA00022741"/>
    </source>
</evidence>
<keyword evidence="3" id="KW-0067">ATP-binding</keyword>
<dbReference type="PROSITE" id="PS50893">
    <property type="entry name" value="ABC_TRANSPORTER_2"/>
    <property type="match status" value="1"/>
</dbReference>
<dbReference type="InterPro" id="IPR027417">
    <property type="entry name" value="P-loop_NTPase"/>
</dbReference>
<dbReference type="Gene3D" id="3.40.50.300">
    <property type="entry name" value="P-loop containing nucleotide triphosphate hydrolases"/>
    <property type="match status" value="1"/>
</dbReference>
<dbReference type="PANTHER" id="PTHR42781:SF4">
    <property type="entry name" value="SPERMIDINE_PUTRESCINE IMPORT ATP-BINDING PROTEIN POTA"/>
    <property type="match status" value="1"/>
</dbReference>
<evidence type="ECO:0000313" key="5">
    <source>
        <dbReference type="EMBL" id="OFI34892.1"/>
    </source>
</evidence>
<dbReference type="Proteomes" id="UP000176037">
    <property type="component" value="Unassembled WGS sequence"/>
</dbReference>
<dbReference type="InterPro" id="IPR017871">
    <property type="entry name" value="ABC_transporter-like_CS"/>
</dbReference>
<dbReference type="AlphaFoldDB" id="A0A1E8FG20"/>
<dbReference type="Pfam" id="PF00005">
    <property type="entry name" value="ABC_tran"/>
    <property type="match status" value="1"/>
</dbReference>
<dbReference type="Gene3D" id="2.40.50.100">
    <property type="match status" value="1"/>
</dbReference>
<dbReference type="OrthoDB" id="9802264at2"/>
<dbReference type="InterPro" id="IPR003593">
    <property type="entry name" value="AAA+_ATPase"/>
</dbReference>
<dbReference type="EMBL" id="MJIC01000010">
    <property type="protein sequence ID" value="OFI34892.1"/>
    <property type="molecule type" value="Genomic_DNA"/>
</dbReference>
<evidence type="ECO:0000313" key="6">
    <source>
        <dbReference type="Proteomes" id="UP000176037"/>
    </source>
</evidence>
<gene>
    <name evidence="5" type="ORF">BFC17_15090</name>
</gene>
<dbReference type="STRING" id="1856405.BFC17_15090"/>
<dbReference type="RefSeq" id="WP_070175810.1">
    <property type="nucleotide sequence ID" value="NZ_BMJR01000001.1"/>
</dbReference>
<dbReference type="GO" id="GO:0016887">
    <property type="term" value="F:ATP hydrolysis activity"/>
    <property type="evidence" value="ECO:0007669"/>
    <property type="project" value="InterPro"/>
</dbReference>
<reference evidence="5 6" key="1">
    <citation type="submission" date="2016-09" db="EMBL/GenBank/DDBJ databases">
        <title>Alteromonas lipolytica, a new species isolated from sea water.</title>
        <authorList>
            <person name="Wu Y.-H."/>
            <person name="Cheng H."/>
            <person name="Xu X.-W."/>
        </authorList>
    </citation>
    <scope>NUCLEOTIDE SEQUENCE [LARGE SCALE GENOMIC DNA]</scope>
    <source>
        <strain evidence="5 6">JW12</strain>
    </source>
</reference>
<dbReference type="GO" id="GO:0005524">
    <property type="term" value="F:ATP binding"/>
    <property type="evidence" value="ECO:0007669"/>
    <property type="project" value="UniProtKB-KW"/>
</dbReference>
<feature type="domain" description="ABC transporter" evidence="4">
    <location>
        <begin position="1"/>
        <end position="219"/>
    </location>
</feature>
<dbReference type="InterPro" id="IPR050093">
    <property type="entry name" value="ABC_SmlMolc_Importer"/>
</dbReference>
<dbReference type="PROSITE" id="PS00211">
    <property type="entry name" value="ABC_TRANSPORTER_1"/>
    <property type="match status" value="1"/>
</dbReference>
<dbReference type="SUPFAM" id="SSF50331">
    <property type="entry name" value="MOP-like"/>
    <property type="match status" value="1"/>
</dbReference>
<keyword evidence="6" id="KW-1185">Reference proteome</keyword>
<dbReference type="SMART" id="SM00382">
    <property type="entry name" value="AAA"/>
    <property type="match status" value="1"/>
</dbReference>
<accession>A0A1E8FG20</accession>
<proteinExistence type="predicted"/>
<evidence type="ECO:0000259" key="4">
    <source>
        <dbReference type="PROSITE" id="PS50893"/>
    </source>
</evidence>
<comment type="caution">
    <text evidence="5">The sequence shown here is derived from an EMBL/GenBank/DDBJ whole genome shotgun (WGS) entry which is preliminary data.</text>
</comment>
<dbReference type="InterPro" id="IPR008995">
    <property type="entry name" value="Mo/tungstate-bd_C_term_dom"/>
</dbReference>